<reference evidence="2" key="1">
    <citation type="submission" date="2020-02" db="EMBL/GenBank/DDBJ databases">
        <authorList>
            <person name="Meier V. D."/>
        </authorList>
    </citation>
    <scope>NUCLEOTIDE SEQUENCE</scope>
    <source>
        <strain evidence="2">AVDCRST_MAG73</strain>
    </source>
</reference>
<feature type="compositionally biased region" description="Basic residues" evidence="1">
    <location>
        <begin position="1"/>
        <end position="20"/>
    </location>
</feature>
<organism evidence="2">
    <name type="scientific">uncultured Thermomicrobiales bacterium</name>
    <dbReference type="NCBI Taxonomy" id="1645740"/>
    <lineage>
        <taxon>Bacteria</taxon>
        <taxon>Pseudomonadati</taxon>
        <taxon>Thermomicrobiota</taxon>
        <taxon>Thermomicrobia</taxon>
        <taxon>Thermomicrobiales</taxon>
        <taxon>environmental samples</taxon>
    </lineage>
</organism>
<name>A0A6J4U6N3_9BACT</name>
<evidence type="ECO:0000256" key="1">
    <source>
        <dbReference type="SAM" id="MobiDB-lite"/>
    </source>
</evidence>
<dbReference type="EMBL" id="CADCWE010000113">
    <property type="protein sequence ID" value="CAA9540079.1"/>
    <property type="molecule type" value="Genomic_DNA"/>
</dbReference>
<protein>
    <submittedName>
        <fullName evidence="2">Uncharacterized protein</fullName>
    </submittedName>
</protein>
<evidence type="ECO:0000313" key="2">
    <source>
        <dbReference type="EMBL" id="CAA9540079.1"/>
    </source>
</evidence>
<gene>
    <name evidence="2" type="ORF">AVDCRST_MAG73-1833</name>
</gene>
<feature type="region of interest" description="Disordered" evidence="1">
    <location>
        <begin position="1"/>
        <end position="23"/>
    </location>
</feature>
<accession>A0A6J4U6N3</accession>
<proteinExistence type="predicted"/>
<sequence>MKPRPRPKHRWPPAKGRRRGGAGWPPLEALLEALEQASLLRCSDVDDTFLRLIAERFVAEATPVVGDAIAKRAAANLVG</sequence>
<dbReference type="AlphaFoldDB" id="A0A6J4U6N3"/>